<dbReference type="Proteomes" id="UP000014074">
    <property type="component" value="Unassembled WGS sequence"/>
</dbReference>
<feature type="compositionally biased region" description="Polar residues" evidence="1">
    <location>
        <begin position="5619"/>
        <end position="5631"/>
    </location>
</feature>
<feature type="compositionally biased region" description="Basic residues" evidence="1">
    <location>
        <begin position="3032"/>
        <end position="3043"/>
    </location>
</feature>
<feature type="compositionally biased region" description="Low complexity" evidence="1">
    <location>
        <begin position="928"/>
        <end position="944"/>
    </location>
</feature>
<feature type="region of interest" description="Disordered" evidence="1">
    <location>
        <begin position="1507"/>
        <end position="1833"/>
    </location>
</feature>
<feature type="compositionally biased region" description="Basic residues" evidence="1">
    <location>
        <begin position="2733"/>
        <end position="2744"/>
    </location>
</feature>
<feature type="compositionally biased region" description="Low complexity" evidence="1">
    <location>
        <begin position="2688"/>
        <end position="2697"/>
    </location>
</feature>
<feature type="region of interest" description="Disordered" evidence="1">
    <location>
        <begin position="2865"/>
        <end position="2993"/>
    </location>
</feature>
<feature type="compositionally biased region" description="Basic and acidic residues" evidence="1">
    <location>
        <begin position="3525"/>
        <end position="3549"/>
    </location>
</feature>
<feature type="compositionally biased region" description="Basic and acidic residues" evidence="1">
    <location>
        <begin position="239"/>
        <end position="251"/>
    </location>
</feature>
<feature type="region of interest" description="Disordered" evidence="1">
    <location>
        <begin position="622"/>
        <end position="641"/>
    </location>
</feature>
<feature type="compositionally biased region" description="Basic residues" evidence="1">
    <location>
        <begin position="2603"/>
        <end position="2614"/>
    </location>
</feature>
<feature type="compositionally biased region" description="Basic residues" evidence="1">
    <location>
        <begin position="1937"/>
        <end position="1947"/>
    </location>
</feature>
<feature type="compositionally biased region" description="Polar residues" evidence="1">
    <location>
        <begin position="5018"/>
        <end position="5034"/>
    </location>
</feature>
<feature type="compositionally biased region" description="Polar residues" evidence="1">
    <location>
        <begin position="4864"/>
        <end position="4876"/>
    </location>
</feature>
<dbReference type="OrthoDB" id="5365701at2759"/>
<evidence type="ECO:0000256" key="1">
    <source>
        <dbReference type="SAM" id="MobiDB-lite"/>
    </source>
</evidence>
<feature type="region of interest" description="Disordered" evidence="1">
    <location>
        <begin position="1074"/>
        <end position="1445"/>
    </location>
</feature>
<feature type="region of interest" description="Disordered" evidence="1">
    <location>
        <begin position="3475"/>
        <end position="3959"/>
    </location>
</feature>
<feature type="compositionally biased region" description="Acidic residues" evidence="1">
    <location>
        <begin position="187"/>
        <end position="206"/>
    </location>
</feature>
<feature type="region of interest" description="Disordered" evidence="1">
    <location>
        <begin position="50"/>
        <end position="75"/>
    </location>
</feature>
<feature type="compositionally biased region" description="Basic residues" evidence="1">
    <location>
        <begin position="4087"/>
        <end position="4097"/>
    </location>
</feature>
<feature type="compositionally biased region" description="Polar residues" evidence="1">
    <location>
        <begin position="873"/>
        <end position="885"/>
    </location>
</feature>
<feature type="region of interest" description="Disordered" evidence="1">
    <location>
        <begin position="1"/>
        <end position="27"/>
    </location>
</feature>
<feature type="compositionally biased region" description="Basic and acidic residues" evidence="1">
    <location>
        <begin position="109"/>
        <end position="122"/>
    </location>
</feature>
<feature type="compositionally biased region" description="Polar residues" evidence="1">
    <location>
        <begin position="2589"/>
        <end position="2598"/>
    </location>
</feature>
<feature type="region of interest" description="Disordered" evidence="1">
    <location>
        <begin position="4069"/>
        <end position="4407"/>
    </location>
</feature>
<dbReference type="RefSeq" id="XP_007914686.1">
    <property type="nucleotide sequence ID" value="XM_007916495.1"/>
</dbReference>
<feature type="compositionally biased region" description="Basic residues" evidence="1">
    <location>
        <begin position="4339"/>
        <end position="4349"/>
    </location>
</feature>
<feature type="compositionally biased region" description="Acidic residues" evidence="1">
    <location>
        <begin position="2291"/>
        <end position="2300"/>
    </location>
</feature>
<feature type="compositionally biased region" description="Basic and acidic residues" evidence="1">
    <location>
        <begin position="622"/>
        <end position="639"/>
    </location>
</feature>
<dbReference type="InterPro" id="IPR053268">
    <property type="entry name" value="Woronin_anchor"/>
</dbReference>
<dbReference type="HOGENOM" id="CLU_000045_0_0_1"/>
<feature type="compositionally biased region" description="Basic and acidic residues" evidence="1">
    <location>
        <begin position="1329"/>
        <end position="1346"/>
    </location>
</feature>
<feature type="region of interest" description="Disordered" evidence="1">
    <location>
        <begin position="4685"/>
        <end position="4733"/>
    </location>
</feature>
<feature type="compositionally biased region" description="Basic residues" evidence="1">
    <location>
        <begin position="53"/>
        <end position="65"/>
    </location>
</feature>
<feature type="compositionally biased region" description="Basic and acidic residues" evidence="1">
    <location>
        <begin position="1235"/>
        <end position="1257"/>
    </location>
</feature>
<dbReference type="PANTHER" id="PTHR40641:SF2">
    <property type="entry name" value="INVOLUCRIN REPEAT PROTEIN"/>
    <property type="match status" value="1"/>
</dbReference>
<reference evidence="3" key="1">
    <citation type="journal article" date="2013" name="Genome Announc.">
        <title>Draft genome sequence of the ascomycete Phaeoacremonium aleophilum strain UCR-PA7, a causal agent of the esca disease complex in grapevines.</title>
        <authorList>
            <person name="Blanco-Ulate B."/>
            <person name="Rolshausen P."/>
            <person name="Cantu D."/>
        </authorList>
    </citation>
    <scope>NUCLEOTIDE SEQUENCE [LARGE SCALE GENOMIC DNA]</scope>
    <source>
        <strain evidence="3">UCR-PA7</strain>
    </source>
</reference>
<feature type="compositionally biased region" description="Basic and acidic residues" evidence="1">
    <location>
        <begin position="4578"/>
        <end position="4606"/>
    </location>
</feature>
<feature type="compositionally biased region" description="Basic residues" evidence="1">
    <location>
        <begin position="4011"/>
        <end position="4020"/>
    </location>
</feature>
<feature type="compositionally biased region" description="Polar residues" evidence="1">
    <location>
        <begin position="3250"/>
        <end position="3264"/>
    </location>
</feature>
<feature type="compositionally biased region" description="Basic residues" evidence="1">
    <location>
        <begin position="4688"/>
        <end position="4700"/>
    </location>
</feature>
<feature type="region of interest" description="Disordered" evidence="1">
    <location>
        <begin position="318"/>
        <end position="587"/>
    </location>
</feature>
<feature type="compositionally biased region" description="Basic and acidic residues" evidence="1">
    <location>
        <begin position="1771"/>
        <end position="1788"/>
    </location>
</feature>
<feature type="compositionally biased region" description="Basic and acidic residues" evidence="1">
    <location>
        <begin position="1355"/>
        <end position="1368"/>
    </location>
</feature>
<gene>
    <name evidence="2" type="ORF">UCRPA7_3951</name>
</gene>
<dbReference type="GeneID" id="19324351"/>
<feature type="compositionally biased region" description="Polar residues" evidence="1">
    <location>
        <begin position="3328"/>
        <end position="3342"/>
    </location>
</feature>
<feature type="region of interest" description="Disordered" evidence="1">
    <location>
        <begin position="89"/>
        <end position="122"/>
    </location>
</feature>
<feature type="compositionally biased region" description="Low complexity" evidence="1">
    <location>
        <begin position="14"/>
        <end position="27"/>
    </location>
</feature>
<proteinExistence type="predicted"/>
<feature type="region of interest" description="Disordered" evidence="1">
    <location>
        <begin position="4745"/>
        <end position="4765"/>
    </location>
</feature>
<feature type="compositionally biased region" description="Basic and acidic residues" evidence="1">
    <location>
        <begin position="841"/>
        <end position="860"/>
    </location>
</feature>
<sequence length="5643" mass="621515">MRHDPSIAARSRKYSSSDLSSSSSSYLDISRRYPKNKRYGGILKSFFSTPSEHKHHYRRKKKRRIFGFGNSSSSSVNSDLAYGTGFIKKSKSRGALSPQETIHGPAYTDGRRAQPKREKTDEEIMEIGRKLAQIARDQNAQDLAAMGRRKPTSFEATVTGFDKFRRQNTGDSVSRGIGPSRPHGESSPDDSEWESASEDEYSDDVDSGLAYGASASALSLIANKPSKTSKPSQVPFQKPPEEIRPPDRKSSVVDPKMFGPVNSLRGYVQTPCGFDKNQPQPPMPNKRYSAPVGPITPIDSASIEARPMQTVYAVPTSDPRIMGVTHGSVASSRPDPVPIQAPKPIAPVPQRLYQEDRIKDLDRRESKSSRRQSDGKSLAETAAVGAAGVAAGMAIMSDRKDKRDDRSDRDPERRDREREKEKRRQRELELEREIARREAELREREERYAREKEHRRSKRDSNVKIIDERDQKRSSRDDRRDDRSDKRSETDKRSDKRDADVEVEYEREKRRQREREREKKRDEPTNGHDRDKRRIKDDRKDDHRESRKEERQDARRVSQPSEPPALDYRRVEDPNLPASKAPIDPFQFQVDDDAFQTPLYSSTPMRPLTPAIVTVEREPDFSKFDDRSIDGGRMSRRDSFEEEMRDAKHIYDETSHSTAPIDPAAMAAAVAVVEREQREHKRGRDPEPRSPKDPSQREDAQAEADRYYAELRTARRLAEEKIRSRSNSPDVTDKYNKDEPEEPIIRIVTPPEMDHKEKKTSKYDGPNADVRIDNIIVPKELSKFKAPITSPDDTHLPVVVFKSRDPSAERERPLLNLVLPTPVPTPTPEKQRKAHIVVSPEPEKESVSKEPEPERKRARDISIGPRGEIIENDSPSTPKSVSWGKNETKRYYPESPEHSRERSADEQEPKVVEVAKSPRPAKKSSGWGIITAAIVGVGGAAAAASDDEPKKEASDLEKEKPKPVDPEQQGSPKQRTVLPKGTTPRNLDEEERDIPPAPGPKPASPRSSQMPGAFADDLDFAARLAGGLQQSGFDPNIVIDDATYRRRDSPPGSNDDYPLYKQPFAETVTDLGVHGADGSMVSKSASEPGFIPREAADSPTRDKDMSVDDIDIPSKSSKKERRKQEKASRRRSGDDYKDIEVIEEPEEEPKAIPESEPVFEPVKLSKKEQRKKDKAAKAAQWADEEEPALTQEPEPIEPSNVAEDEWAETPSKKSKKSKKSKRSSSNWEDEEATPTDDRRISVPVDAFKDLQDDKTANADEEWDTPKKSKKKSKRDSAAYDSPSRSESIAPSEASTGSSRDKSKKSSRRKSGQDYESSSKGYDIPEDEPPDRRDRKRDSYKPIDRDVSSVVSDPAARYDRFDSRSVASRDDDELGSVVSAPTGSEPRRKSSKSEKRSSKEEKRSSGSFFGLFGKSNGTEEKEKEISKSSKDGKKEQSFLDNAGTLGAGAGLAGAVAAYLSRSNATDAPSEKETSDIDLEPAQKQTSSREVEILDPEIVHRVIKPAIDPQYGDLLPLPPSEPGSPHWESEDLPALPDSRPNTPPEQERALLRDKLHTHVRRRSAYETPIKSPSHTAIPIQFRIGQRSVPSSPGIIRSSPIPSMPSPSTPTIELGSAPPKRLSRPTSWDSSREIKPLYLLEQAGRSSSHVTDDDFDSTDLPPLPPSRESPGPEYEVKQEDVEYFRLNPSERDVPPLHVDTSVRDATHPDDQLGSQDSTPKAEQAPPFEQPLEQHNLGSESEDAFEDAEEHIQRSISPSPTPHEPITDDLPTLPRMHDEIERPWDDITEGHHTPAPVDPVSKDRSSYLLRSTPRSAEGDIIERSSPPSPSPKAVVEPKFNHDDLALGTALGVAAGGLVTAAMLHSDDATSQGTSTPVQASRDTEISKDLSSTPGDHPPAQIDSRAGKDLDLPSENLASAETSDYVGGAESEAQEFSFVPSKKGKKGKKGRRNLIEEDGPLALAKSEVLSEPFTANIKETPPSEATMDEWAFPTTSKKGKKKKKSQFESWEPEFDGPQIQDAPQAIDDLPAAESLPSDVQESTQEQNLRETPLLERSSSASKKGKKKGKRFSAWELEEPSQHEPLSQPNIEDVPLVTTEVGQPSTKDNIDLSATIREASPITEDFSLSLSKKDKKKKKGKKAQAWEPEDDGFQAPARGISSEPSRDIVDVPLSTSGTGEASRDIDLGPDQLSRSHEAVKSGESEIENLPTSTKATPAGGPGAWVPTPATAGSQPGETGYFPSAPTVHRPSVSEGSQVDEKKGYFPSALSMLPITAPLAAVGSLFSRGKRDKKDSESGDIDSEDVTEQPGVPNTLDESQRAPVQTIHSSDQLSSSPTANVLVEPSGASADMALRDGLSEDKSLGDTPSSAVDTTDLLPDALPTAPEATELSVAEHQPPQPISSESAVYEQRTASPTPRDIQFDDILPIPSGEDESSMEPIIEEPSNVADDKPISTVDWEQETGSRKKGKKGKKKRQSLQDVSQSPTIQEAGLPATDPDLARDEPSSIVTDDLRSLPIADPAVDIWPSDQAETDTFTPSKASKKSLKKSKKRMDSVQLVPWEDDVPQNVEDESKGEDIAPETLESLDSEVTRATAEGSSQELPGTSPSSKKSKKEKKRLRASRTLSWSDDMVTDSADDPSTRAASVDTENLNWDDLKPSRLTVFSDVGVNDEEQSEADWDTPRKGKKGKQKQETSQQAADDSAALSESVQSEQISKESAGDSAAQDTESQGLDDFQFTSKKGKSSKKKKRQSVTWADSREESPLGTSRLATQDLPAQEVRELSPISPVRKDVLFPEVESNQTATQAVAKDTLEHELSSTLPPVVSVTESVPAMPEISTELSQQEPLQVSEPIEAPIESREIPALHDVQEPIALPATPETDTKTALTISDPEHELKNVPIEEELQQEPAKSAAETSNVLETPPTVEAVAAENIQSSSKEIPRDPEASTAIAEDEFPMTTKKSKKDKKKRKSKTQDELEETSQDTGKDQMGESTAGENIAKELVAAPVLEEVSYATRPADLEPESLPKELEEEPAETFVLKKSKKEKKKRKSKVQDDFDSLSGATTPVTQPVLGDDAPVASPDVPLEPQEENIASNLTPELDLGSQQEAPVDDDFSWASTTKKSKKDKKKGKGKSWDEFEPPTETALPTEDTSTQLEPSQALAESKELDTASQEAASQTKDISEPTQDENAPTILASQSDQPTEQDPVVDDEFSWAPTMKTSKKDKKKRKSKIQDDFESVSGTVTPLPEESRTLDVPFDNSSPQQPSLEQISLGSDILTEEPQQLSTEPDTIVEDEPSDFFVTKKSKKDKKKKSLSLDVGASEDSPAETSKADESVASLTQSREEPSTTIAEQAKDDDWASFSTLKKSKKDKKKKRASVSWAEPETESGSQTPAVDELPEASRAIEDITIPAELVEDKTIQLDDLKPEDIEPPSTSTDSLSKSELESKVDDGDDTLIVAGGTIPERPIPLPELEAKVDDLADTTIVAGGSLPEQHELRPSTVEHLQHEQSDFPPVTEDLTLKTAVPVPASVISDEPKPSNEAKEPSEPQTAHDDDLSKDLASPSNIEEPFVTPSEFVPVMTEESESTDVTPLKAEGQEPEGVSEFFTTKKSKRDKKKKRASQVQDFESQPSSLPETPFETPFEDSRQLSLGQEEPTPMADEEVKDVRAVAEEGYFEPLPGKKSKKDKKKAKKMSPSAFDSDAVPNSTTEEPEAIVTSDTQAPSSEGQDVKKDGPTALHAPESQEATADTSSKDTEDDFFPTTRKMSKKDKKAKKSSFNPFDPEPSSVTSLENVEAIATQETEEPSSKTQEAAEIAPETPENQLSIDIEADTVPTSSKEVEEDLFPITRKASKKDKKKAKKLAQQSWDEIESPQIEDQKEPVVQDEVSPQCQVQEQSNVENKDVSSEQQVHVATPEPEMAEAQDAEDFSGLTRKKSKKDKKKAQKLAQQSWDEPEPVIPENFDNQGTAAGHDNLVAEEQLIEEKQPDAVGPLEAETSEANNTVKEMVSETEQDSQPTLTRKMSKKEKKKAQKLAQFLDETEPAAVDEISSTDVHVAGTQPIALEGQAADISQDTLQTFEESVSKEPGVEDFAPITRKMSKKDKKKTKKLAETSWESEDIPIEESVQASTGLKAEAESIPIDKDFTETTRSVQHDTSKDLPTSSQDMTSASEAQEGPATEDWPVVTRKPPKKDKKKAKKQTLSWDEPEQESSDVPEALPSGAPVDDNLTQESGELTIDSSPPEQRDPKSEVIAEQVEPGISAPKEAEAQDFGFSISRKTSKKDKKRKGSKQADSKEPSGAQTPTVQEATDNATPAPFDTDMPRADPGVEFIEQSDNTVEPVDVFADIPKKSKKDKKRRKSSAIVAEQTEASDPSNESAEQSVSEAVMIQPTEEAVTSKFMDQDAITTTASPDIWDNDDYFKPRAAEEKDIPPAEPPFERVEIHPVVARELGASPDKGIGAAVPERPLVGLGLIPRHSSIFNESEGYAPKLLTMTSDTPSTEARDTPRFQSPDVITQTGSPEALKVGDVDLTPAQHRSSISHEPPFDASGPDKRVKTREADNIALPEQSRPLPPNDTAPVHESGLSSREIAAEFLEKGHETSPSRKIEREAERVKTETEEASLTASERVSSSLDHETTHNQEATSAREIAALYLEHEHDLKKADSPRAPSPADDSSKAGAVAAAGALTGGVALLAQKFGGSKKAKGKKKSKSKYVDKRTPQEDDMFDDPSLWEGADRKPMEGSRMDADTATFWDVPAESEEREAHQEVTTKARDILDDSEIAESPVLGRGVNEGAMIVDRSISPARNVRGDIHDECVSTDSLPGGVAMDLDKHEEKEVRTLPTPRSPSPPPHQPESVMIEEPVLRSIEPEDDVSFAVSTPTIDFSRSLSRGLPPVQEDPAEEVEAERHDSVIREQPRRLLATPDVNRDSGFMAESPIPRQRSYHEDGQIRDSGVHLRDFPDSSPRQVMRGFSPEPTKLSRSSADPQTPEPRKADTDKQPRSKPKYPELSPAVSGGAALAAGAAVAAAGQRSVSDNTSTSQRASPQPHSFARRSASNTSISRMRTPEPLNLRPDSPGIIRHSATPPLRRVDKRVSGDLRSLSQRSETDLARSALSASKTPTPAAGEAPDLTRAAQNNTPIANEGRVRTKDMTDVYDGFGEGRIGSPRSPTRPHSMRRRQSMQVLELESKVEQLIAENRLLSEARAQAEHHLGNRAASVLAERDTEIDTLKQSIDFLRKEVERLTEVNEGLSSANATIAIQHNDRYRQLETEHADAARELAQARGAHGSYSQTLQEKDAEIEKLRAELESTKEQIREMQRQILTQNPVDTEFLDIRDVDHFDHRCQQLCSHVQQWVLRFSKFSDMRACRLTSEINDEKIIDRLDNAVLDGSDVDHYLNDRVKRRDIFMSMTMTMVWEFVFTRYLFGMDREQRQKLKSLEKLLLEVGPPQAVRQWRAVTLTLLSRRDAFKDQREQDTEAVVQAIFQTLSVILPPPSNLEDQIQTQLRRVMREAVDLAIEMRTQRAEYMMLPPLQPEYDANGDLTETVHFNASLMNERSGDNVSNEELESHGSVVRVVLFPLVVKKGDDNGVGDDEIVVSPAQVLVAKPSSSRRSIRMVTPSSDAGGVSLLRGGSPSTAPNRSNVSMAQPEAEYLEGGI</sequence>
<dbReference type="PANTHER" id="PTHR40641">
    <property type="entry name" value="INVOLUCRIN REPEAT PROTEIN (AFU_ORTHOLOGUE AFUA_2G08060)"/>
    <property type="match status" value="1"/>
</dbReference>
<feature type="compositionally biased region" description="Basic residues" evidence="1">
    <location>
        <begin position="3840"/>
        <end position="3851"/>
    </location>
</feature>
<feature type="compositionally biased region" description="Low complexity" evidence="1">
    <location>
        <begin position="4654"/>
        <end position="4665"/>
    </location>
</feature>
<keyword evidence="3" id="KW-1185">Reference proteome</keyword>
<feature type="compositionally biased region" description="Basic and acidic residues" evidence="1">
    <location>
        <begin position="1671"/>
        <end position="1707"/>
    </location>
</feature>
<feature type="compositionally biased region" description="Basic residues" evidence="1">
    <location>
        <begin position="2952"/>
        <end position="2963"/>
    </location>
</feature>
<feature type="region of interest" description="Disordered" evidence="1">
    <location>
        <begin position="2280"/>
        <end position="2775"/>
    </location>
</feature>
<feature type="region of interest" description="Disordered" evidence="1">
    <location>
        <begin position="1862"/>
        <end position="2253"/>
    </location>
</feature>
<evidence type="ECO:0000313" key="2">
    <source>
        <dbReference type="EMBL" id="EOO00542.1"/>
    </source>
</evidence>
<dbReference type="EMBL" id="KB933070">
    <property type="protein sequence ID" value="EOO00542.1"/>
    <property type="molecule type" value="Genomic_DNA"/>
</dbReference>
<feature type="compositionally biased region" description="Basic and acidic residues" evidence="1">
    <location>
        <begin position="1122"/>
        <end position="1140"/>
    </location>
</feature>
<feature type="compositionally biased region" description="Basic and acidic residues" evidence="1">
    <location>
        <begin position="397"/>
        <end position="556"/>
    </location>
</feature>
<feature type="compositionally biased region" description="Basic and acidic residues" evidence="1">
    <location>
        <begin position="886"/>
        <end position="913"/>
    </location>
</feature>
<feature type="compositionally biased region" description="Basic and acidic residues" evidence="1">
    <location>
        <begin position="1416"/>
        <end position="1436"/>
    </location>
</feature>
<feature type="compositionally biased region" description="Basic and acidic residues" evidence="1">
    <location>
        <begin position="1094"/>
        <end position="1106"/>
    </location>
</feature>
<feature type="region of interest" description="Disordered" evidence="1">
    <location>
        <begin position="3974"/>
        <end position="4020"/>
    </location>
</feature>
<feature type="compositionally biased region" description="Basic residues" evidence="1">
    <location>
        <begin position="4267"/>
        <end position="4278"/>
    </location>
</feature>
<feature type="compositionally biased region" description="Polar residues" evidence="1">
    <location>
        <begin position="4216"/>
        <end position="4231"/>
    </location>
</feature>
<feature type="compositionally biased region" description="Basic and acidic residues" evidence="1">
    <location>
        <begin position="353"/>
        <end position="374"/>
    </location>
</feature>
<feature type="compositionally biased region" description="Polar residues" evidence="1">
    <location>
        <begin position="4148"/>
        <end position="4161"/>
    </location>
</feature>
<dbReference type="KEGG" id="tmn:UCRPA7_3951"/>
<feature type="compositionally biased region" description="Basic and acidic residues" evidence="1">
    <location>
        <begin position="4642"/>
        <end position="4653"/>
    </location>
</feature>
<feature type="compositionally biased region" description="Basic and acidic residues" evidence="1">
    <location>
        <begin position="4930"/>
        <end position="4948"/>
    </location>
</feature>
<feature type="compositionally biased region" description="Basic residues" evidence="1">
    <location>
        <begin position="1212"/>
        <end position="1222"/>
    </location>
</feature>
<feature type="region of interest" description="Disordered" evidence="1">
    <location>
        <begin position="5602"/>
        <end position="5643"/>
    </location>
</feature>
<feature type="compositionally biased region" description="Basic residues" evidence="1">
    <location>
        <begin position="3212"/>
        <end position="3222"/>
    </location>
</feature>
<feature type="region of interest" description="Disordered" evidence="1">
    <location>
        <begin position="1461"/>
        <end position="1493"/>
    </location>
</feature>
<feature type="compositionally biased region" description="Acidic residues" evidence="1">
    <location>
        <begin position="1736"/>
        <end position="1745"/>
    </location>
</feature>
<evidence type="ECO:0000313" key="3">
    <source>
        <dbReference type="Proteomes" id="UP000014074"/>
    </source>
</evidence>
<feature type="compositionally biased region" description="Polar residues" evidence="1">
    <location>
        <begin position="4357"/>
        <end position="4372"/>
    </location>
</feature>
<feature type="compositionally biased region" description="Basic and acidic residues" evidence="1">
    <location>
        <begin position="2187"/>
        <end position="2197"/>
    </location>
</feature>
<feature type="compositionally biased region" description="Basic and acidic residues" evidence="1">
    <location>
        <begin position="673"/>
        <end position="723"/>
    </location>
</feature>
<feature type="compositionally biased region" description="Basic and acidic residues" evidence="1">
    <location>
        <begin position="2346"/>
        <end position="2357"/>
    </location>
</feature>
<feature type="region of interest" description="Disordered" evidence="1">
    <location>
        <begin position="4480"/>
        <end position="4665"/>
    </location>
</feature>
<feature type="compositionally biased region" description="Basic and acidic residues" evidence="1">
    <location>
        <begin position="4750"/>
        <end position="4764"/>
    </location>
</feature>
<feature type="compositionally biased region" description="Polar residues" evidence="1">
    <location>
        <begin position="3612"/>
        <end position="3625"/>
    </location>
</feature>
<feature type="compositionally biased region" description="Pro residues" evidence="1">
    <location>
        <begin position="4832"/>
        <end position="4841"/>
    </location>
</feature>
<feature type="region of interest" description="Disordered" evidence="1">
    <location>
        <begin position="3006"/>
        <end position="3461"/>
    </location>
</feature>
<feature type="compositionally biased region" description="Basic and acidic residues" evidence="1">
    <location>
        <begin position="4538"/>
        <end position="4549"/>
    </location>
</feature>
<feature type="compositionally biased region" description="Acidic residues" evidence="1">
    <location>
        <begin position="2554"/>
        <end position="2563"/>
    </location>
</feature>
<feature type="compositionally biased region" description="Basic residues" evidence="1">
    <location>
        <begin position="3672"/>
        <end position="3683"/>
    </location>
</feature>
<feature type="compositionally biased region" description="Polar residues" evidence="1">
    <location>
        <begin position="3877"/>
        <end position="3889"/>
    </location>
</feature>
<feature type="compositionally biased region" description="Pro residues" evidence="1">
    <location>
        <begin position="335"/>
        <end position="347"/>
    </location>
</feature>
<feature type="compositionally biased region" description="Basic and acidic residues" evidence="1">
    <location>
        <begin position="1543"/>
        <end position="1554"/>
    </location>
</feature>
<feature type="compositionally biased region" description="Basic residues" evidence="1">
    <location>
        <begin position="3295"/>
        <end position="3305"/>
    </location>
</feature>
<feature type="region of interest" description="Disordered" evidence="1">
    <location>
        <begin position="4822"/>
        <end position="4999"/>
    </location>
</feature>
<protein>
    <submittedName>
        <fullName evidence="2">Putative involucrin repeat protein</fullName>
    </submittedName>
</protein>
<feature type="region of interest" description="Disordered" evidence="1">
    <location>
        <begin position="222"/>
        <end position="303"/>
    </location>
</feature>
<feature type="compositionally biased region" description="Low complexity" evidence="1">
    <location>
        <begin position="382"/>
        <end position="394"/>
    </location>
</feature>
<feature type="compositionally biased region" description="Basic and acidic residues" evidence="1">
    <location>
        <begin position="947"/>
        <end position="965"/>
    </location>
</feature>
<feature type="compositionally biased region" description="Basic residues" evidence="1">
    <location>
        <begin position="3357"/>
        <end position="3368"/>
    </location>
</feature>
<feature type="region of interest" description="Disordered" evidence="1">
    <location>
        <begin position="651"/>
        <end position="768"/>
    </location>
</feature>
<organism evidence="2 3">
    <name type="scientific">Phaeoacremonium minimum (strain UCR-PA7)</name>
    <name type="common">Esca disease fungus</name>
    <name type="synonym">Togninia minima</name>
    <dbReference type="NCBI Taxonomy" id="1286976"/>
    <lineage>
        <taxon>Eukaryota</taxon>
        <taxon>Fungi</taxon>
        <taxon>Dikarya</taxon>
        <taxon>Ascomycota</taxon>
        <taxon>Pezizomycotina</taxon>
        <taxon>Sordariomycetes</taxon>
        <taxon>Sordariomycetidae</taxon>
        <taxon>Togniniales</taxon>
        <taxon>Togniniaceae</taxon>
        <taxon>Phaeoacremonium</taxon>
    </lineage>
</organism>
<feature type="compositionally biased region" description="Polar residues" evidence="1">
    <location>
        <begin position="2032"/>
        <end position="2041"/>
    </location>
</feature>
<accession>R8BMI5</accession>
<feature type="compositionally biased region" description="Basic and acidic residues" evidence="1">
    <location>
        <begin position="1384"/>
        <end position="1403"/>
    </location>
</feature>
<feature type="compositionally biased region" description="Polar residues" evidence="1">
    <location>
        <begin position="3161"/>
        <end position="3195"/>
    </location>
</feature>
<feature type="compositionally biased region" description="Basic residues" evidence="1">
    <location>
        <begin position="3113"/>
        <end position="3124"/>
    </location>
</feature>
<feature type="compositionally biased region" description="Polar residues" evidence="1">
    <location>
        <begin position="225"/>
        <end position="235"/>
    </location>
</feature>
<feature type="compositionally biased region" description="Basic residues" evidence="1">
    <location>
        <begin position="2127"/>
        <end position="2136"/>
    </location>
</feature>
<feature type="compositionally biased region" description="Polar residues" evidence="1">
    <location>
        <begin position="2315"/>
        <end position="2332"/>
    </location>
</feature>
<feature type="compositionally biased region" description="Basic and acidic residues" evidence="1">
    <location>
        <begin position="4123"/>
        <end position="4147"/>
    </location>
</feature>
<feature type="compositionally biased region" description="Basic residues" evidence="1">
    <location>
        <begin position="4177"/>
        <end position="4188"/>
    </location>
</feature>
<feature type="compositionally biased region" description="Basic residues" evidence="1">
    <location>
        <begin position="2459"/>
        <end position="2470"/>
    </location>
</feature>
<feature type="region of interest" description="Disordered" evidence="1">
    <location>
        <begin position="805"/>
        <end position="1061"/>
    </location>
</feature>
<feature type="compositionally biased region" description="Polar residues" evidence="1">
    <location>
        <begin position="2472"/>
        <end position="2481"/>
    </location>
</feature>
<feature type="compositionally biased region" description="Basic residues" evidence="1">
    <location>
        <begin position="3600"/>
        <end position="3611"/>
    </location>
</feature>
<name>R8BMI5_PHAM7</name>
<feature type="compositionally biased region" description="Basic residues" evidence="1">
    <location>
        <begin position="3755"/>
        <end position="3765"/>
    </location>
</feature>
<feature type="compositionally biased region" description="Polar residues" evidence="1">
    <location>
        <begin position="4288"/>
        <end position="4301"/>
    </location>
</feature>
<feature type="compositionally biased region" description="Polar residues" evidence="1">
    <location>
        <begin position="3083"/>
        <end position="3099"/>
    </location>
</feature>
<feature type="compositionally biased region" description="Basic and acidic residues" evidence="1">
    <location>
        <begin position="3406"/>
        <end position="3420"/>
    </location>
</feature>
<feature type="compositionally biased region" description="Basic and acidic residues" evidence="1">
    <location>
        <begin position="4722"/>
        <end position="4733"/>
    </location>
</feature>
<feature type="compositionally biased region" description="Polar residues" evidence="1">
    <location>
        <begin position="3707"/>
        <end position="3717"/>
    </location>
</feature>
<feature type="compositionally biased region" description="Basic and acidic residues" evidence="1">
    <location>
        <begin position="3432"/>
        <end position="3441"/>
    </location>
</feature>
<feature type="compositionally biased region" description="Polar residues" evidence="1">
    <location>
        <begin position="1282"/>
        <end position="1296"/>
    </location>
</feature>
<feature type="compositionally biased region" description="Basic and acidic residues" evidence="1">
    <location>
        <begin position="4977"/>
        <end position="4987"/>
    </location>
</feature>
<feature type="compositionally biased region" description="Basic residues" evidence="1">
    <location>
        <begin position="2534"/>
        <end position="2544"/>
    </location>
</feature>
<feature type="compositionally biased region" description="Low complexity" evidence="1">
    <location>
        <begin position="1587"/>
        <end position="1598"/>
    </location>
</feature>
<feature type="compositionally biased region" description="Basic and acidic residues" evidence="1">
    <location>
        <begin position="752"/>
        <end position="762"/>
    </location>
</feature>
<feature type="region of interest" description="Disordered" evidence="1">
    <location>
        <begin position="138"/>
        <end position="208"/>
    </location>
</feature>
<dbReference type="eggNOG" id="ENOG502QRYC">
    <property type="taxonomic scope" value="Eukaryota"/>
</dbReference>
<feature type="compositionally biased region" description="Polar residues" evidence="1">
    <location>
        <begin position="1864"/>
        <end position="1876"/>
    </location>
</feature>
<feature type="compositionally biased region" description="Basic and acidic residues" evidence="1">
    <location>
        <begin position="4893"/>
        <end position="4905"/>
    </location>
</feature>
<feature type="compositionally biased region" description="Acidic residues" evidence="1">
    <location>
        <begin position="3908"/>
        <end position="3917"/>
    </location>
</feature>
<feature type="compositionally biased region" description="Low complexity" evidence="1">
    <location>
        <begin position="1004"/>
        <end position="1028"/>
    </location>
</feature>
<feature type="compositionally biased region" description="Polar residues" evidence="1">
    <location>
        <begin position="2395"/>
        <end position="2409"/>
    </location>
</feature>
<feature type="region of interest" description="Disordered" evidence="1">
    <location>
        <begin position="5018"/>
        <end position="5164"/>
    </location>
</feature>
<feature type="compositionally biased region" description="Basic residues" evidence="1">
    <location>
        <begin position="3922"/>
        <end position="3934"/>
    </location>
</feature>
<feature type="compositionally biased region" description="Acidic residues" evidence="1">
    <location>
        <begin position="2662"/>
        <end position="2672"/>
    </location>
</feature>